<dbReference type="Pfam" id="PF20112">
    <property type="entry name" value="DUF6502"/>
    <property type="match status" value="1"/>
</dbReference>
<sequence length="238" mass="26479">MELARKAWVDEAYRQVAARGKRPTISSVSALTGLTRKETKRIRDEVIDDDGERDLRYNRAIRVVSGWTGDDRFRHHDGSPAELPIEGEDSFATLVKDYSGDIPTVAMLAILETSNTVTVADGRVRLLERAYIPADTPAEHLALLGADSGEFVATIGHNFASPRDARVFQRKVSNPNVNAASIPAFRHFSNAQSQALLERYHHWLTEHEIDPADPDAVARYVAIGVYYYDDSFDGESPP</sequence>
<protein>
    <submittedName>
        <fullName evidence="1">Uncharacterized protein</fullName>
    </submittedName>
</protein>
<accession>A0A095VMM0</accession>
<evidence type="ECO:0000313" key="2">
    <source>
        <dbReference type="Proteomes" id="UP000029640"/>
    </source>
</evidence>
<dbReference type="STRING" id="1265313.HRUBRA_02705"/>
<dbReference type="eggNOG" id="COG5281">
    <property type="taxonomic scope" value="Bacteria"/>
</dbReference>
<dbReference type="EMBL" id="AUVB01000085">
    <property type="protein sequence ID" value="KGE02727.1"/>
    <property type="molecule type" value="Genomic_DNA"/>
</dbReference>
<dbReference type="AlphaFoldDB" id="A0A095VMM0"/>
<dbReference type="PATRIC" id="fig|1265313.6.peg.2664"/>
<comment type="caution">
    <text evidence="1">The sequence shown here is derived from an EMBL/GenBank/DDBJ whole genome shotgun (WGS) entry which is preliminary data.</text>
</comment>
<name>A0A095VMM0_9GAMM</name>
<keyword evidence="2" id="KW-1185">Reference proteome</keyword>
<reference evidence="1 2" key="1">
    <citation type="journal article" date="2014" name="Genome Announc.">
        <title>Genome Sequence of Gammaproteobacterial Pseudohaliea rubra Type Strain DSM 19751, Isolated from Coastal Seawater of the Mediterranean Sea.</title>
        <authorList>
            <person name="Spring S."/>
            <person name="Fiebig A."/>
            <person name="Riedel T."/>
            <person name="Goker M."/>
            <person name="Klenk H.P."/>
        </authorList>
    </citation>
    <scope>NUCLEOTIDE SEQUENCE [LARGE SCALE GENOMIC DNA]</scope>
    <source>
        <strain evidence="1 2">DSM 19751</strain>
    </source>
</reference>
<organism evidence="1 2">
    <name type="scientific">Pseudohaliea rubra DSM 19751</name>
    <dbReference type="NCBI Taxonomy" id="1265313"/>
    <lineage>
        <taxon>Bacteria</taxon>
        <taxon>Pseudomonadati</taxon>
        <taxon>Pseudomonadota</taxon>
        <taxon>Gammaproteobacteria</taxon>
        <taxon>Cellvibrionales</taxon>
        <taxon>Halieaceae</taxon>
        <taxon>Pseudohaliea</taxon>
    </lineage>
</organism>
<dbReference type="InterPro" id="IPR045445">
    <property type="entry name" value="DUF6502"/>
</dbReference>
<proteinExistence type="predicted"/>
<dbReference type="HOGENOM" id="CLU_068848_1_0_6"/>
<dbReference type="Proteomes" id="UP000029640">
    <property type="component" value="Unassembled WGS sequence"/>
</dbReference>
<evidence type="ECO:0000313" key="1">
    <source>
        <dbReference type="EMBL" id="KGE02727.1"/>
    </source>
</evidence>
<gene>
    <name evidence="1" type="ORF">HRUBRA_02705</name>
</gene>